<evidence type="ECO:0008006" key="3">
    <source>
        <dbReference type="Google" id="ProtNLM"/>
    </source>
</evidence>
<evidence type="ECO:0000313" key="1">
    <source>
        <dbReference type="EMBL" id="RGE70683.1"/>
    </source>
</evidence>
<accession>A0A3E3IUI6</accession>
<proteinExistence type="predicted"/>
<reference evidence="1 2" key="1">
    <citation type="submission" date="2018-08" db="EMBL/GenBank/DDBJ databases">
        <title>A genome reference for cultivated species of the human gut microbiota.</title>
        <authorList>
            <person name="Zou Y."/>
            <person name="Xue W."/>
            <person name="Luo G."/>
        </authorList>
    </citation>
    <scope>NUCLEOTIDE SEQUENCE [LARGE SCALE GENOMIC DNA]</scope>
    <source>
        <strain evidence="1 2">AF26-4BH</strain>
    </source>
</reference>
<gene>
    <name evidence="1" type="ORF">DWY69_15815</name>
</gene>
<comment type="caution">
    <text evidence="1">The sequence shown here is derived from an EMBL/GenBank/DDBJ whole genome shotgun (WGS) entry which is preliminary data.</text>
</comment>
<dbReference type="InterPro" id="IPR053161">
    <property type="entry name" value="Ulvan_degrading_GH"/>
</dbReference>
<dbReference type="Proteomes" id="UP000261166">
    <property type="component" value="Unassembled WGS sequence"/>
</dbReference>
<dbReference type="AlphaFoldDB" id="A0A3E3IUI6"/>
<dbReference type="EMBL" id="QVLU01000014">
    <property type="protein sequence ID" value="RGE70683.1"/>
    <property type="molecule type" value="Genomic_DNA"/>
</dbReference>
<dbReference type="OrthoDB" id="9761519at2"/>
<protein>
    <recommendedName>
        <fullName evidence="3">Glycoside hydrolase</fullName>
    </recommendedName>
</protein>
<evidence type="ECO:0000313" key="2">
    <source>
        <dbReference type="Proteomes" id="UP000261166"/>
    </source>
</evidence>
<name>A0A3E3IUI6_9FIRM</name>
<dbReference type="PANTHER" id="PTHR36848">
    <property type="entry name" value="DNA-BINDING PROTEIN (PUTATIVE SECRETED PROTEIN)-RELATED"/>
    <property type="match status" value="1"/>
</dbReference>
<dbReference type="RefSeq" id="WP_025489008.1">
    <property type="nucleotide sequence ID" value="NZ_CALBAU010000180.1"/>
</dbReference>
<dbReference type="PANTHER" id="PTHR36848:SF2">
    <property type="entry name" value="SECRETED PROTEIN"/>
    <property type="match status" value="1"/>
</dbReference>
<organism evidence="1 2">
    <name type="scientific">Eisenbergiella massiliensis</name>
    <dbReference type="NCBI Taxonomy" id="1720294"/>
    <lineage>
        <taxon>Bacteria</taxon>
        <taxon>Bacillati</taxon>
        <taxon>Bacillota</taxon>
        <taxon>Clostridia</taxon>
        <taxon>Lachnospirales</taxon>
        <taxon>Lachnospiraceae</taxon>
        <taxon>Eisenbergiella</taxon>
    </lineage>
</organism>
<sequence length="1005" mass="114495">MKLLERQRLFQKPSREYRGKPFWSWNGKLEEKELKRQINVMKGMGFGGFFMHSRTGLETEYLGEDWFRLINRCADYGNKKGLETWLYDEDRWPSGSAGGMVTREPRYRAMFLEMNQFSPQDWKDSLRTADTAAVFACRIKDGIFSSKRRLSEGEPLQEGETAVEFRTRYSACNDNYNGYCYVNTMNREAIDKYLESTHEKYREHCGDKLGTKIQGIFTDEPHRGGVFTSFAEGEVNAAPYTPGLFEEFEKRFGYSLLENLPELFLRREEKELSRVKRDYFELCQQLFLECFARPISDWCRENHLIFTGHVLHEDSLCCQAIMQGSLMRFYEYMDYPGIDILAENNQCYWAAKQVDSVARQLDKKWVLSELYGCTGWQMDFEAYKNIGDWQALFGVNLRCPHLSWYTMKGEGKRDYPASILHQSAWYPEYHYLEDYFSRIHAALHGAKADAALLVISPIESVWARAYSGAFDGLTGTDPEIRRLEEQYASVFHMLTGNRIDFDYGEEDIMARHAHAENGTLHIGSCTYGKVLVAGVDTLRSSTLRLLTDYAAQGGALIFAGNPPAFVDALPSGEVKALASACTTIPLEEKALTEACANGREIKIDTEDASLLFARSYRTEGGRMILLLNTDRKKGRANAALCLGTGKYLEQWDPRTGKITEPEYQVINGQIHLTIDLEAGGERLYRIPARKRRLPKQEAFRGTRTFPLPDIFRYTLSEPNICVLDMAAVTGKTGLSLPPMEVLKADRALRDHLRLPYRGGEMLQPWYQVKYKGGSTRLCDTITVTYRFHIDALPTGISLALEDLEHIRRILINSREIPRKSSGKWIDICFDKIPLPDEVLRPGANTITLVMDYYSTCGIEAVYLLGEFGVTLANNRPTLTTLPETITIGDITPQGLPFYSGAITYHIEGLQNTLCSVTAPDFGGALLKLSGKEEVPLAFPPHKALIRDLNAIRLILTRRNTFGPLHHPEKRQYSYSPASFITEPPCWTDSYVLYEQGLLKKPEILY</sequence>